<dbReference type="InterPro" id="IPR029058">
    <property type="entry name" value="AB_hydrolase_fold"/>
</dbReference>
<sequence length="460" mass="50324">MNRKLFSLIPLLLCGTLQAESVKDEYGLIIDAQNTISLFSTEKDAAKFNSKIPQARNAIASSSSAKWYINSAETRRICVEWDYGDGGIKSVKKDDNKATIQAPPPGRCLEWADVPTERYGTAAVYQSNDNVLNKAVVVVQPYIVSVTDSTYSDAQFYSDINQSGLAASLRSAGYDVILYRYLNTDAGVAFNAKGVKALMKKLEEMPNVTSTSVIGLSMGGVVARYALKELENGTGLHKVAGFVSFDAPHLGANLPSSITDNISRLLSKVDSSLCGLSSACREARTKLRAVLSKMQTKTYNELIIGSPSGSSDRYALLNKLSSLGHVNTVPTLAITNGTKNTSQGYPNQTLVTHYKLHRKWYNGGSKYFKVYTNPSMDNQSGGYANFYQVLSDLIKEQPHPITPYVTSGQRHSFVSTQSALAGSESNFTEVAAYPSSNEQHMTITYSKALKLRQWLDSNHF</sequence>
<dbReference type="InterPro" id="IPR007751">
    <property type="entry name" value="DUF676_lipase-like"/>
</dbReference>
<proteinExistence type="predicted"/>
<evidence type="ECO:0000259" key="1">
    <source>
        <dbReference type="Pfam" id="PF05057"/>
    </source>
</evidence>
<evidence type="ECO:0000313" key="3">
    <source>
        <dbReference type="Proteomes" id="UP000032568"/>
    </source>
</evidence>
<reference evidence="2 3" key="2">
    <citation type="journal article" date="2022" name="Mar. Drugs">
        <title>Bioassay-Guided Fractionation Leads to the Detection of Cholic Acid Generated by the Rare Thalassomonas sp.</title>
        <authorList>
            <person name="Pheiffer F."/>
            <person name="Schneider Y.K."/>
            <person name="Hansen E.H."/>
            <person name="Andersen J.H."/>
            <person name="Isaksson J."/>
            <person name="Busche T."/>
            <person name="R C."/>
            <person name="Kalinowski J."/>
            <person name="Zyl L.V."/>
            <person name="Trindade M."/>
        </authorList>
    </citation>
    <scope>NUCLEOTIDE SEQUENCE [LARGE SCALE GENOMIC DNA]</scope>
    <source>
        <strain evidence="2 3">A5K-106</strain>
    </source>
</reference>
<feature type="domain" description="DUF676" evidence="1">
    <location>
        <begin position="198"/>
        <end position="270"/>
    </location>
</feature>
<dbReference type="Proteomes" id="UP000032568">
    <property type="component" value="Chromosome"/>
</dbReference>
<reference evidence="2 3" key="1">
    <citation type="journal article" date="2015" name="Genome Announc.">
        <title>Draft Genome Sequences of Marine Isolates of Thalassomonas viridans and Thalassomonas actiniarum.</title>
        <authorList>
            <person name="Olonade I."/>
            <person name="van Zyl L.J."/>
            <person name="Trindade M."/>
        </authorList>
    </citation>
    <scope>NUCLEOTIDE SEQUENCE [LARGE SCALE GENOMIC DNA]</scope>
    <source>
        <strain evidence="2 3">A5K-106</strain>
    </source>
</reference>
<evidence type="ECO:0000313" key="2">
    <source>
        <dbReference type="EMBL" id="WDD96913.1"/>
    </source>
</evidence>
<dbReference type="Pfam" id="PF05057">
    <property type="entry name" value="DUF676"/>
    <property type="match status" value="1"/>
</dbReference>
<organism evidence="2 3">
    <name type="scientific">Thalassomonas actiniarum</name>
    <dbReference type="NCBI Taxonomy" id="485447"/>
    <lineage>
        <taxon>Bacteria</taxon>
        <taxon>Pseudomonadati</taxon>
        <taxon>Pseudomonadota</taxon>
        <taxon>Gammaproteobacteria</taxon>
        <taxon>Alteromonadales</taxon>
        <taxon>Colwelliaceae</taxon>
        <taxon>Thalassomonas</taxon>
    </lineage>
</organism>
<dbReference type="AlphaFoldDB" id="A0AAE9YLM7"/>
<dbReference type="RefSeq" id="WP_044836376.1">
    <property type="nucleotide sequence ID" value="NZ_CP059735.1"/>
</dbReference>
<accession>A0AAE9YLM7</accession>
<protein>
    <recommendedName>
        <fullName evidence="1">DUF676 domain-containing protein</fullName>
    </recommendedName>
</protein>
<dbReference type="Gene3D" id="3.40.50.1820">
    <property type="entry name" value="alpha/beta hydrolase"/>
    <property type="match status" value="1"/>
</dbReference>
<keyword evidence="3" id="KW-1185">Reference proteome</keyword>
<name>A0AAE9YLM7_9GAMM</name>
<dbReference type="KEGG" id="tact:SG35_016270"/>
<gene>
    <name evidence="2" type="ORF">SG35_016270</name>
</gene>
<dbReference type="EMBL" id="CP059735">
    <property type="protein sequence ID" value="WDD96913.1"/>
    <property type="molecule type" value="Genomic_DNA"/>
</dbReference>
<dbReference type="SUPFAM" id="SSF53474">
    <property type="entry name" value="alpha/beta-Hydrolases"/>
    <property type="match status" value="1"/>
</dbReference>